<feature type="region of interest" description="Disordered" evidence="1">
    <location>
        <begin position="1"/>
        <end position="30"/>
    </location>
</feature>
<organism evidence="2 3">
    <name type="scientific">Mortierella isabellina</name>
    <name type="common">Filamentous fungus</name>
    <name type="synonym">Umbelopsis isabellina</name>
    <dbReference type="NCBI Taxonomy" id="91625"/>
    <lineage>
        <taxon>Eukaryota</taxon>
        <taxon>Fungi</taxon>
        <taxon>Fungi incertae sedis</taxon>
        <taxon>Mucoromycota</taxon>
        <taxon>Mucoromycotina</taxon>
        <taxon>Umbelopsidomycetes</taxon>
        <taxon>Umbelopsidales</taxon>
        <taxon>Umbelopsidaceae</taxon>
        <taxon>Umbelopsis</taxon>
    </lineage>
</organism>
<dbReference type="AlphaFoldDB" id="A0A8H7U8I8"/>
<evidence type="ECO:0000313" key="2">
    <source>
        <dbReference type="EMBL" id="KAG2172087.1"/>
    </source>
</evidence>
<dbReference type="OrthoDB" id="10365167at2759"/>
<feature type="compositionally biased region" description="Low complexity" evidence="1">
    <location>
        <begin position="19"/>
        <end position="30"/>
    </location>
</feature>
<protein>
    <submittedName>
        <fullName evidence="2">Uncharacterized protein</fullName>
    </submittedName>
</protein>
<dbReference type="Proteomes" id="UP000654370">
    <property type="component" value="Unassembled WGS sequence"/>
</dbReference>
<evidence type="ECO:0000313" key="3">
    <source>
        <dbReference type="Proteomes" id="UP000654370"/>
    </source>
</evidence>
<comment type="caution">
    <text evidence="2">The sequence shown here is derived from an EMBL/GenBank/DDBJ whole genome shotgun (WGS) entry which is preliminary data.</text>
</comment>
<dbReference type="EMBL" id="JAEPQZ010000018">
    <property type="protein sequence ID" value="KAG2172087.1"/>
    <property type="molecule type" value="Genomic_DNA"/>
</dbReference>
<sequence length="147" mass="16113">MSSDVTTSPSPNPQPTVAPPTTSSPVAPTALLTSPIVDDADLLAILNQQDPLMLSPSLPELQSDNDDSEFSWSFIDSNPPRKRSRDVYEDDDEDEEDPLGFEFLDVVQLEDAAPLAKKPFVDDAELSLDFLNDFDTNSIEVIEPFTA</sequence>
<reference evidence="2" key="1">
    <citation type="submission" date="2020-12" db="EMBL/GenBank/DDBJ databases">
        <title>Metabolic potential, ecology and presence of endohyphal bacteria is reflected in genomic diversity of Mucoromycotina.</title>
        <authorList>
            <person name="Muszewska A."/>
            <person name="Okrasinska A."/>
            <person name="Steczkiewicz K."/>
            <person name="Drgas O."/>
            <person name="Orlowska M."/>
            <person name="Perlinska-Lenart U."/>
            <person name="Aleksandrzak-Piekarczyk T."/>
            <person name="Szatraj K."/>
            <person name="Zielenkiewicz U."/>
            <person name="Pilsyk S."/>
            <person name="Malc E."/>
            <person name="Mieczkowski P."/>
            <person name="Kruszewska J.S."/>
            <person name="Biernat P."/>
            <person name="Pawlowska J."/>
        </authorList>
    </citation>
    <scope>NUCLEOTIDE SEQUENCE</scope>
    <source>
        <strain evidence="2">WA0000067209</strain>
    </source>
</reference>
<evidence type="ECO:0000256" key="1">
    <source>
        <dbReference type="SAM" id="MobiDB-lite"/>
    </source>
</evidence>
<accession>A0A8H7U8I8</accession>
<name>A0A8H7U8I8_MORIS</name>
<keyword evidence="3" id="KW-1185">Reference proteome</keyword>
<proteinExistence type="predicted"/>
<feature type="region of interest" description="Disordered" evidence="1">
    <location>
        <begin position="54"/>
        <end position="97"/>
    </location>
</feature>
<gene>
    <name evidence="2" type="ORF">INT43_001564</name>
</gene>
<feature type="compositionally biased region" description="Acidic residues" evidence="1">
    <location>
        <begin position="88"/>
        <end position="97"/>
    </location>
</feature>